<evidence type="ECO:0000313" key="1">
    <source>
        <dbReference type="EMBL" id="EDS91455.1"/>
    </source>
</evidence>
<dbReference type="Proteomes" id="UP000003042">
    <property type="component" value="Unassembled WGS sequence"/>
</dbReference>
<organism evidence="1 2">
    <name type="scientific">Escherichia albertii (strain TW07627)</name>
    <dbReference type="NCBI Taxonomy" id="502347"/>
    <lineage>
        <taxon>Bacteria</taxon>
        <taxon>Pseudomonadati</taxon>
        <taxon>Pseudomonadota</taxon>
        <taxon>Gammaproteobacteria</taxon>
        <taxon>Enterobacterales</taxon>
        <taxon>Enterobacteriaceae</taxon>
        <taxon>Escherichia</taxon>
    </lineage>
</organism>
<accession>A0ABC9NMF0</accession>
<sequence length="56" mass="6533">MLWRKSREETDRLQQFLSWKSCIRTTQAGRILRHHYVTSVGTLTALICTNPLTKEG</sequence>
<comment type="caution">
    <text evidence="1">The sequence shown here is derived from an EMBL/GenBank/DDBJ whole genome shotgun (WGS) entry which is preliminary data.</text>
</comment>
<proteinExistence type="predicted"/>
<gene>
    <name evidence="1" type="ORF">ESCAB7627_3242</name>
</gene>
<dbReference type="EMBL" id="ABKX01000006">
    <property type="protein sequence ID" value="EDS91455.1"/>
    <property type="molecule type" value="Genomic_DNA"/>
</dbReference>
<reference evidence="1 2" key="1">
    <citation type="submission" date="2008-02" db="EMBL/GenBank/DDBJ databases">
        <title>Annotation of Escherichia albertii TW07627.</title>
        <authorList>
            <person name="Sutton G."/>
            <person name="Whittam T.S."/>
            <person name="Sebastian Y."/>
        </authorList>
    </citation>
    <scope>NUCLEOTIDE SEQUENCE [LARGE SCALE GENOMIC DNA]</scope>
    <source>
        <strain evidence="1 2">TW07627</strain>
    </source>
</reference>
<dbReference type="AlphaFoldDB" id="A0ABC9NMF0"/>
<protein>
    <submittedName>
        <fullName evidence="1">Uncharacterized protein</fullName>
    </submittedName>
</protein>
<name>A0ABC9NMF0_ESCAT</name>
<evidence type="ECO:0000313" key="2">
    <source>
        <dbReference type="Proteomes" id="UP000003042"/>
    </source>
</evidence>